<proteinExistence type="predicted"/>
<reference evidence="1 2" key="1">
    <citation type="journal article" date="2016" name="Sci. Rep.">
        <title>The Dendrobium catenatum Lindl. genome sequence provides insights into polysaccharide synthase, floral development and adaptive evolution.</title>
        <authorList>
            <person name="Zhang G.Q."/>
            <person name="Xu Q."/>
            <person name="Bian C."/>
            <person name="Tsai W.C."/>
            <person name="Yeh C.M."/>
            <person name="Liu K.W."/>
            <person name="Yoshida K."/>
            <person name="Zhang L.S."/>
            <person name="Chang S.B."/>
            <person name="Chen F."/>
            <person name="Shi Y."/>
            <person name="Su Y.Y."/>
            <person name="Zhang Y.Q."/>
            <person name="Chen L.J."/>
            <person name="Yin Y."/>
            <person name="Lin M."/>
            <person name="Huang H."/>
            <person name="Deng H."/>
            <person name="Wang Z.W."/>
            <person name="Zhu S.L."/>
            <person name="Zhao X."/>
            <person name="Deng C."/>
            <person name="Niu S.C."/>
            <person name="Huang J."/>
            <person name="Wang M."/>
            <person name="Liu G.H."/>
            <person name="Yang H.J."/>
            <person name="Xiao X.J."/>
            <person name="Hsiao Y.Y."/>
            <person name="Wu W.L."/>
            <person name="Chen Y.Y."/>
            <person name="Mitsuda N."/>
            <person name="Ohme-Takagi M."/>
            <person name="Luo Y.B."/>
            <person name="Van de Peer Y."/>
            <person name="Liu Z.J."/>
        </authorList>
    </citation>
    <scope>NUCLEOTIDE SEQUENCE [LARGE SCALE GENOMIC DNA]</scope>
    <source>
        <tissue evidence="1">The whole plant</tissue>
    </source>
</reference>
<sequence>MEVLNKKFSRVLKALYIWSKSKHQSLKELKVKLKKEIDELQMEELVDQNFTQDKIILLTSKVNKYNYTLTRLSTWWRERAKIRWIREGDANSNFFHAFANVRRNGNLIKQIKDGTGSLVEDHECIRDVLWEFFTNNWRLRSCCLNGWPPNPNSLRQRDSDFLSSDFRFEELELVIKELGNNVSLDVDVISYSFINAYWKTIGVDVWKVIVLFFSSGKMCSKWNETLVVLIPKNK</sequence>
<protein>
    <submittedName>
        <fullName evidence="1">Uncharacterized protein</fullName>
    </submittedName>
</protein>
<dbReference type="Proteomes" id="UP000233837">
    <property type="component" value="Unassembled WGS sequence"/>
</dbReference>
<name>A0A2I0VL80_9ASPA</name>
<dbReference type="EMBL" id="KZ503429">
    <property type="protein sequence ID" value="PKU64167.1"/>
    <property type="molecule type" value="Genomic_DNA"/>
</dbReference>
<reference evidence="1 2" key="2">
    <citation type="journal article" date="2017" name="Nature">
        <title>The Apostasia genome and the evolution of orchids.</title>
        <authorList>
            <person name="Zhang G.Q."/>
            <person name="Liu K.W."/>
            <person name="Li Z."/>
            <person name="Lohaus R."/>
            <person name="Hsiao Y.Y."/>
            <person name="Niu S.C."/>
            <person name="Wang J.Y."/>
            <person name="Lin Y.C."/>
            <person name="Xu Q."/>
            <person name="Chen L.J."/>
            <person name="Yoshida K."/>
            <person name="Fujiwara S."/>
            <person name="Wang Z.W."/>
            <person name="Zhang Y.Q."/>
            <person name="Mitsuda N."/>
            <person name="Wang M."/>
            <person name="Liu G.H."/>
            <person name="Pecoraro L."/>
            <person name="Huang H.X."/>
            <person name="Xiao X.J."/>
            <person name="Lin M."/>
            <person name="Wu X.Y."/>
            <person name="Wu W.L."/>
            <person name="Chen Y.Y."/>
            <person name="Chang S.B."/>
            <person name="Sakamoto S."/>
            <person name="Ohme-Takagi M."/>
            <person name="Yagi M."/>
            <person name="Zeng S.J."/>
            <person name="Shen C.Y."/>
            <person name="Yeh C.M."/>
            <person name="Luo Y.B."/>
            <person name="Tsai W.C."/>
            <person name="Van de Peer Y."/>
            <person name="Liu Z.J."/>
        </authorList>
    </citation>
    <scope>NUCLEOTIDE SEQUENCE [LARGE SCALE GENOMIC DNA]</scope>
    <source>
        <tissue evidence="1">The whole plant</tissue>
    </source>
</reference>
<evidence type="ECO:0000313" key="1">
    <source>
        <dbReference type="EMBL" id="PKU64167.1"/>
    </source>
</evidence>
<gene>
    <name evidence="1" type="ORF">MA16_Dca005090</name>
</gene>
<organism evidence="1 2">
    <name type="scientific">Dendrobium catenatum</name>
    <dbReference type="NCBI Taxonomy" id="906689"/>
    <lineage>
        <taxon>Eukaryota</taxon>
        <taxon>Viridiplantae</taxon>
        <taxon>Streptophyta</taxon>
        <taxon>Embryophyta</taxon>
        <taxon>Tracheophyta</taxon>
        <taxon>Spermatophyta</taxon>
        <taxon>Magnoliopsida</taxon>
        <taxon>Liliopsida</taxon>
        <taxon>Asparagales</taxon>
        <taxon>Orchidaceae</taxon>
        <taxon>Epidendroideae</taxon>
        <taxon>Malaxideae</taxon>
        <taxon>Dendrobiinae</taxon>
        <taxon>Dendrobium</taxon>
    </lineage>
</organism>
<accession>A0A2I0VL80</accession>
<keyword evidence="2" id="KW-1185">Reference proteome</keyword>
<evidence type="ECO:0000313" key="2">
    <source>
        <dbReference type="Proteomes" id="UP000233837"/>
    </source>
</evidence>
<dbReference type="AlphaFoldDB" id="A0A2I0VL80"/>